<gene>
    <name evidence="2" type="ORF">S01H1_13408</name>
</gene>
<sequence length="92" mass="9385">MGGMTMAVMSRASLGHTGQALEAGKGLTAVFALLLVSAVVRAWASQSGDTGLTALYLAGLAWTLAFAGFVVLIGPGLTGFRTRSKTGAKLER</sequence>
<name>X0S3G6_9ZZZZ</name>
<comment type="caution">
    <text evidence="2">The sequence shown here is derived from an EMBL/GenBank/DDBJ whole genome shotgun (WGS) entry which is preliminary data.</text>
</comment>
<dbReference type="AlphaFoldDB" id="X0S3G6"/>
<accession>X0S3G6</accession>
<dbReference type="EMBL" id="BARS01006918">
    <property type="protein sequence ID" value="GAF75608.1"/>
    <property type="molecule type" value="Genomic_DNA"/>
</dbReference>
<organism evidence="2">
    <name type="scientific">marine sediment metagenome</name>
    <dbReference type="NCBI Taxonomy" id="412755"/>
    <lineage>
        <taxon>unclassified sequences</taxon>
        <taxon>metagenomes</taxon>
        <taxon>ecological metagenomes</taxon>
    </lineage>
</organism>
<dbReference type="Pfam" id="PF05940">
    <property type="entry name" value="NnrS"/>
    <property type="match status" value="1"/>
</dbReference>
<proteinExistence type="predicted"/>
<keyword evidence="1" id="KW-0472">Membrane</keyword>
<keyword evidence="1" id="KW-1133">Transmembrane helix</keyword>
<evidence type="ECO:0000256" key="1">
    <source>
        <dbReference type="SAM" id="Phobius"/>
    </source>
</evidence>
<keyword evidence="1" id="KW-0812">Transmembrane</keyword>
<dbReference type="InterPro" id="IPR010266">
    <property type="entry name" value="NnrS"/>
</dbReference>
<protein>
    <recommendedName>
        <fullName evidence="3">NnrS family protein</fullName>
    </recommendedName>
</protein>
<reference evidence="2" key="1">
    <citation type="journal article" date="2014" name="Front. Microbiol.">
        <title>High frequency of phylogenetically diverse reductive dehalogenase-homologous genes in deep subseafloor sedimentary metagenomes.</title>
        <authorList>
            <person name="Kawai M."/>
            <person name="Futagami T."/>
            <person name="Toyoda A."/>
            <person name="Takaki Y."/>
            <person name="Nishi S."/>
            <person name="Hori S."/>
            <person name="Arai W."/>
            <person name="Tsubouchi T."/>
            <person name="Morono Y."/>
            <person name="Uchiyama I."/>
            <person name="Ito T."/>
            <person name="Fujiyama A."/>
            <person name="Inagaki F."/>
            <person name="Takami H."/>
        </authorList>
    </citation>
    <scope>NUCLEOTIDE SEQUENCE</scope>
    <source>
        <strain evidence="2">Expedition CK06-06</strain>
    </source>
</reference>
<evidence type="ECO:0000313" key="2">
    <source>
        <dbReference type="EMBL" id="GAF75608.1"/>
    </source>
</evidence>
<feature type="transmembrane region" description="Helical" evidence="1">
    <location>
        <begin position="54"/>
        <end position="80"/>
    </location>
</feature>
<evidence type="ECO:0008006" key="3">
    <source>
        <dbReference type="Google" id="ProtNLM"/>
    </source>
</evidence>